<dbReference type="GO" id="GO:0004722">
    <property type="term" value="F:protein serine/threonine phosphatase activity"/>
    <property type="evidence" value="ECO:0007669"/>
    <property type="project" value="UniProtKB-EC"/>
</dbReference>
<dbReference type="Pfam" id="PF00481">
    <property type="entry name" value="PP2C"/>
    <property type="match status" value="1"/>
</dbReference>
<organism evidence="11">
    <name type="scientific">Fonticula alba</name>
    <name type="common">Slime mold</name>
    <dbReference type="NCBI Taxonomy" id="691883"/>
    <lineage>
        <taxon>Eukaryota</taxon>
        <taxon>Rotosphaerida</taxon>
        <taxon>Fonticulaceae</taxon>
        <taxon>Fonticula</taxon>
    </lineage>
</organism>
<evidence type="ECO:0000256" key="2">
    <source>
        <dbReference type="ARBA" id="ARBA00006702"/>
    </source>
</evidence>
<dbReference type="SUPFAM" id="SSF81606">
    <property type="entry name" value="PP2C-like"/>
    <property type="match status" value="1"/>
</dbReference>
<feature type="compositionally biased region" description="Polar residues" evidence="9">
    <location>
        <begin position="69"/>
        <end position="88"/>
    </location>
</feature>
<protein>
    <recommendedName>
        <fullName evidence="3">protein-serine/threonine phosphatase</fullName>
        <ecNumber evidence="3">3.1.3.16</ecNumber>
    </recommendedName>
</protein>
<dbReference type="OrthoDB" id="10264738at2759"/>
<evidence type="ECO:0000256" key="8">
    <source>
        <dbReference type="ARBA" id="ARBA00023211"/>
    </source>
</evidence>
<evidence type="ECO:0000256" key="1">
    <source>
        <dbReference type="ARBA" id="ARBA00001936"/>
    </source>
</evidence>
<dbReference type="InterPro" id="IPR036457">
    <property type="entry name" value="PPM-type-like_dom_sf"/>
</dbReference>
<dbReference type="AlphaFoldDB" id="A0A058ZB85"/>
<evidence type="ECO:0000313" key="12">
    <source>
        <dbReference type="Proteomes" id="UP000030693"/>
    </source>
</evidence>
<evidence type="ECO:0000256" key="5">
    <source>
        <dbReference type="ARBA" id="ARBA00022801"/>
    </source>
</evidence>
<dbReference type="STRING" id="691883.A0A058ZB85"/>
<dbReference type="GO" id="GO:0046872">
    <property type="term" value="F:metal ion binding"/>
    <property type="evidence" value="ECO:0007669"/>
    <property type="project" value="UniProtKB-KW"/>
</dbReference>
<dbReference type="PANTHER" id="PTHR13832">
    <property type="entry name" value="PROTEIN PHOSPHATASE 2C"/>
    <property type="match status" value="1"/>
</dbReference>
<keyword evidence="7" id="KW-0904">Protein phosphatase</keyword>
<dbReference type="GeneID" id="20525802"/>
<dbReference type="InterPro" id="IPR015655">
    <property type="entry name" value="PP2C"/>
</dbReference>
<name>A0A058ZB85_FONAL</name>
<feature type="compositionally biased region" description="Low complexity" evidence="9">
    <location>
        <begin position="455"/>
        <end position="464"/>
    </location>
</feature>
<dbReference type="CDD" id="cd00143">
    <property type="entry name" value="PP2Cc"/>
    <property type="match status" value="1"/>
</dbReference>
<keyword evidence="6" id="KW-0460">Magnesium</keyword>
<dbReference type="RefSeq" id="XP_009493238.1">
    <property type="nucleotide sequence ID" value="XM_009494963.1"/>
</dbReference>
<evidence type="ECO:0000313" key="11">
    <source>
        <dbReference type="EMBL" id="KCV71659.1"/>
    </source>
</evidence>
<evidence type="ECO:0000259" key="10">
    <source>
        <dbReference type="PROSITE" id="PS51746"/>
    </source>
</evidence>
<reference evidence="11" key="1">
    <citation type="submission" date="2013-04" db="EMBL/GenBank/DDBJ databases">
        <title>The Genome Sequence of Fonticula alba ATCC 38817.</title>
        <authorList>
            <consortium name="The Broad Institute Genomics Platform"/>
            <person name="Russ C."/>
            <person name="Cuomo C."/>
            <person name="Burger G."/>
            <person name="Gray M.W."/>
            <person name="Holland P.W.H."/>
            <person name="King N."/>
            <person name="Lang F.B.F."/>
            <person name="Roger A.J."/>
            <person name="Ruiz-Trillo I."/>
            <person name="Brown M."/>
            <person name="Walker B."/>
            <person name="Young S."/>
            <person name="Zeng Q."/>
            <person name="Gargeya S."/>
            <person name="Fitzgerald M."/>
            <person name="Haas B."/>
            <person name="Abouelleil A."/>
            <person name="Allen A.W."/>
            <person name="Alvarado L."/>
            <person name="Arachchi H.M."/>
            <person name="Berlin A.M."/>
            <person name="Chapman S.B."/>
            <person name="Gainer-Dewar J."/>
            <person name="Goldberg J."/>
            <person name="Griggs A."/>
            <person name="Gujja S."/>
            <person name="Hansen M."/>
            <person name="Howarth C."/>
            <person name="Imamovic A."/>
            <person name="Ireland A."/>
            <person name="Larimer J."/>
            <person name="McCowan C."/>
            <person name="Murphy C."/>
            <person name="Pearson M."/>
            <person name="Poon T.W."/>
            <person name="Priest M."/>
            <person name="Roberts A."/>
            <person name="Saif S."/>
            <person name="Shea T."/>
            <person name="Sisk P."/>
            <person name="Sykes S."/>
            <person name="Wortman J."/>
            <person name="Nusbaum C."/>
            <person name="Birren B."/>
        </authorList>
    </citation>
    <scope>NUCLEOTIDE SEQUENCE [LARGE SCALE GENOMIC DNA]</scope>
    <source>
        <strain evidence="11">ATCC 38817</strain>
    </source>
</reference>
<keyword evidence="5" id="KW-0378">Hydrolase</keyword>
<dbReference type="EC" id="3.1.3.16" evidence="3"/>
<sequence length="470" mass="49797">MGQLLSTPNTNKVTHLAYYPDAGMMAGSSSMQGWRVTMEDAHLMQYSLRAGVTSSLQHDDARKIPPPNLSTSGLRPSPGEQQTRTAQDLQQYQERVLTFGPTMSKAYAHHLSAAVPFTGETELSLFAVMDGHGGSECANFAAKHLAGCVLASKHYSSGDYGQALYDAFLDCDSAFFEASNNMSGCAAIAVGITNDKIYCANAGDARAVLCRSGLAIPLSIDHKPTLPGEVERIQEAGGFIHNGRVNGSLALSRALGDFSFKQHPRLSMVHQPITAAPDIVTVDRNRETDEFLIVACDGIWDMVTCDEAADFVREHLAFGLAPSAVAERLLTRCLAPSTGQSGLGCDNMTCIIITLGDKSAIGSSPEDFVAHVASRATLPVVRDQPPTGVAACLTDPNGVVALAQYNEQRDSFYRLHATGVGSSNPTTPGTLPATQIYMATDSDSSDFESDPPSPSSLSSSAAAAKELDLS</sequence>
<dbReference type="InterPro" id="IPR001932">
    <property type="entry name" value="PPM-type_phosphatase-like_dom"/>
</dbReference>
<dbReference type="Gene3D" id="3.60.40.10">
    <property type="entry name" value="PPM-type phosphatase domain"/>
    <property type="match status" value="1"/>
</dbReference>
<keyword evidence="12" id="KW-1185">Reference proteome</keyword>
<accession>A0A058ZB85</accession>
<evidence type="ECO:0000256" key="4">
    <source>
        <dbReference type="ARBA" id="ARBA00022723"/>
    </source>
</evidence>
<comment type="similarity">
    <text evidence="2">Belongs to the PP2C family.</text>
</comment>
<proteinExistence type="inferred from homology"/>
<feature type="region of interest" description="Disordered" evidence="9">
    <location>
        <begin position="438"/>
        <end position="470"/>
    </location>
</feature>
<dbReference type="SMART" id="SM00332">
    <property type="entry name" value="PP2Cc"/>
    <property type="match status" value="1"/>
</dbReference>
<feature type="domain" description="PPM-type phosphatase" evidence="10">
    <location>
        <begin position="25"/>
        <end position="355"/>
    </location>
</feature>
<dbReference type="PANTHER" id="PTHR13832:SF803">
    <property type="entry name" value="PROTEIN PHOSPHATASE 1G"/>
    <property type="match status" value="1"/>
</dbReference>
<feature type="region of interest" description="Disordered" evidence="9">
    <location>
        <begin position="57"/>
        <end position="88"/>
    </location>
</feature>
<dbReference type="OMA" id="GPGIRNQ"/>
<evidence type="ECO:0000256" key="7">
    <source>
        <dbReference type="ARBA" id="ARBA00022912"/>
    </source>
</evidence>
<dbReference type="PROSITE" id="PS51746">
    <property type="entry name" value="PPM_2"/>
    <property type="match status" value="1"/>
</dbReference>
<evidence type="ECO:0000256" key="9">
    <source>
        <dbReference type="SAM" id="MobiDB-lite"/>
    </source>
</evidence>
<keyword evidence="8" id="KW-0464">Manganese</keyword>
<dbReference type="EMBL" id="KB932202">
    <property type="protein sequence ID" value="KCV71659.1"/>
    <property type="molecule type" value="Genomic_DNA"/>
</dbReference>
<comment type="cofactor">
    <cofactor evidence="1">
        <name>Mn(2+)</name>
        <dbReference type="ChEBI" id="CHEBI:29035"/>
    </cofactor>
</comment>
<dbReference type="Proteomes" id="UP000030693">
    <property type="component" value="Unassembled WGS sequence"/>
</dbReference>
<dbReference type="eggNOG" id="KOG0698">
    <property type="taxonomic scope" value="Eukaryota"/>
</dbReference>
<evidence type="ECO:0000256" key="3">
    <source>
        <dbReference type="ARBA" id="ARBA00013081"/>
    </source>
</evidence>
<evidence type="ECO:0000256" key="6">
    <source>
        <dbReference type="ARBA" id="ARBA00022842"/>
    </source>
</evidence>
<gene>
    <name evidence="11" type="ORF">H696_01077</name>
</gene>
<keyword evidence="4" id="KW-0479">Metal-binding</keyword>